<evidence type="ECO:0000256" key="1">
    <source>
        <dbReference type="SAM" id="MobiDB-lite"/>
    </source>
</evidence>
<evidence type="ECO:0000313" key="6">
    <source>
        <dbReference type="EMBL" id="PNY81628.1"/>
    </source>
</evidence>
<reference evidence="7 9" key="1">
    <citation type="submission" date="2018-01" db="EMBL/GenBank/DDBJ databases">
        <title>Deinococcus koreensis sp. nov., a radiation-resistant bacterium isolated from river water.</title>
        <authorList>
            <person name="Choi A."/>
        </authorList>
    </citation>
    <scope>NUCLEOTIDE SEQUENCE [LARGE SCALE GENOMIC DNA]</scope>
    <source>
        <strain evidence="7 9">SJW1-2</strain>
    </source>
</reference>
<dbReference type="EMBL" id="PPPD01000001">
    <property type="protein sequence ID" value="PNY81628.1"/>
    <property type="molecule type" value="Genomic_DNA"/>
</dbReference>
<dbReference type="EMBL" id="PPPD01000001">
    <property type="protein sequence ID" value="PNY82074.1"/>
    <property type="molecule type" value="Genomic_DNA"/>
</dbReference>
<gene>
    <name evidence="3" type="ORF">CVO96_03630</name>
    <name evidence="4" type="ORF">CVO96_04835</name>
    <name evidence="5" type="ORF">CVO96_05780</name>
    <name evidence="6" type="ORF">CVO96_09805</name>
    <name evidence="7" type="ORF">CVO96_12480</name>
    <name evidence="8" type="ORF">CVO96_14620</name>
</gene>
<dbReference type="Proteomes" id="UP000236379">
    <property type="component" value="Unassembled WGS sequence"/>
</dbReference>
<dbReference type="OrthoDB" id="65296at2"/>
<feature type="region of interest" description="Disordered" evidence="1">
    <location>
        <begin position="69"/>
        <end position="89"/>
    </location>
</feature>
<dbReference type="AlphaFoldDB" id="A0A2K3UZW3"/>
<dbReference type="Pfam" id="PF13384">
    <property type="entry name" value="HTH_23"/>
    <property type="match status" value="1"/>
</dbReference>
<evidence type="ECO:0000259" key="2">
    <source>
        <dbReference type="Pfam" id="PF13592"/>
    </source>
</evidence>
<accession>A0A2K3UZW3</accession>
<dbReference type="EMBL" id="PPPD01000001">
    <property type="protein sequence ID" value="PNY80785.1"/>
    <property type="molecule type" value="Genomic_DNA"/>
</dbReference>
<feature type="compositionally biased region" description="Basic and acidic residues" evidence="1">
    <location>
        <begin position="70"/>
        <end position="81"/>
    </location>
</feature>
<sequence length="162" mass="18597">MDTLPLHPYRTVTELEASYRSAHRPVERSRWHILWLKAKGYPPRQIADATGYNRNTISTLVRRYNQHGPEAVRDKRQDNHSDPALTPDQQRQLSEALMETPPRGGVWTSGTAQAYIYEHFAVAITEVCAWGYLKRLGFSVQLPRPRHHLAADPDVQAAFKKK</sequence>
<evidence type="ECO:0000313" key="9">
    <source>
        <dbReference type="Proteomes" id="UP000236379"/>
    </source>
</evidence>
<dbReference type="InterPro" id="IPR009057">
    <property type="entry name" value="Homeodomain-like_sf"/>
</dbReference>
<dbReference type="Pfam" id="PF13592">
    <property type="entry name" value="HTH_33"/>
    <property type="match status" value="1"/>
</dbReference>
<dbReference type="InterPro" id="IPR025959">
    <property type="entry name" value="Winged_HTH_dom"/>
</dbReference>
<evidence type="ECO:0000313" key="4">
    <source>
        <dbReference type="EMBL" id="PNY80785.1"/>
    </source>
</evidence>
<dbReference type="SUPFAM" id="SSF46689">
    <property type="entry name" value="Homeodomain-like"/>
    <property type="match status" value="1"/>
</dbReference>
<protein>
    <recommendedName>
        <fullName evidence="2">Winged helix-turn helix domain-containing protein</fullName>
    </recommendedName>
</protein>
<keyword evidence="9" id="KW-1185">Reference proteome</keyword>
<evidence type="ECO:0000313" key="8">
    <source>
        <dbReference type="EMBL" id="PNY82423.1"/>
    </source>
</evidence>
<evidence type="ECO:0000313" key="3">
    <source>
        <dbReference type="EMBL" id="PNY80576.1"/>
    </source>
</evidence>
<proteinExistence type="predicted"/>
<name>A0A2K3UZW3_9DEIO</name>
<feature type="domain" description="Winged helix-turn helix" evidence="2">
    <location>
        <begin position="105"/>
        <end position="162"/>
    </location>
</feature>
<dbReference type="EMBL" id="PPPD01000001">
    <property type="protein sequence ID" value="PNY80576.1"/>
    <property type="molecule type" value="Genomic_DNA"/>
</dbReference>
<dbReference type="EMBL" id="PPPD01000001">
    <property type="protein sequence ID" value="PNY80946.1"/>
    <property type="molecule type" value="Genomic_DNA"/>
</dbReference>
<evidence type="ECO:0000313" key="5">
    <source>
        <dbReference type="EMBL" id="PNY80946.1"/>
    </source>
</evidence>
<dbReference type="RefSeq" id="WP_103310445.1">
    <property type="nucleotide sequence ID" value="NZ_PPPD01000001.1"/>
</dbReference>
<evidence type="ECO:0000313" key="7">
    <source>
        <dbReference type="EMBL" id="PNY82074.1"/>
    </source>
</evidence>
<comment type="caution">
    <text evidence="7">The sequence shown here is derived from an EMBL/GenBank/DDBJ whole genome shotgun (WGS) entry which is preliminary data.</text>
</comment>
<dbReference type="EMBL" id="PPPD01000001">
    <property type="protein sequence ID" value="PNY82423.1"/>
    <property type="molecule type" value="Genomic_DNA"/>
</dbReference>
<organism evidence="7 9">
    <name type="scientific">Deinococcus koreensis</name>
    <dbReference type="NCBI Taxonomy" id="2054903"/>
    <lineage>
        <taxon>Bacteria</taxon>
        <taxon>Thermotogati</taxon>
        <taxon>Deinococcota</taxon>
        <taxon>Deinococci</taxon>
        <taxon>Deinococcales</taxon>
        <taxon>Deinococcaceae</taxon>
        <taxon>Deinococcus</taxon>
    </lineage>
</organism>